<dbReference type="Proteomes" id="UP000179448">
    <property type="component" value="Unassembled WGS sequence"/>
</dbReference>
<feature type="compositionally biased region" description="Polar residues" evidence="1">
    <location>
        <begin position="1"/>
        <end position="11"/>
    </location>
</feature>
<evidence type="ECO:0000256" key="1">
    <source>
        <dbReference type="SAM" id="MobiDB-lite"/>
    </source>
</evidence>
<protein>
    <recommendedName>
        <fullName evidence="5">PilN domain-containing protein</fullName>
    </recommendedName>
</protein>
<evidence type="ECO:0000256" key="2">
    <source>
        <dbReference type="SAM" id="Phobius"/>
    </source>
</evidence>
<sequence length="213" mass="24426">MDPQVHTTFIPKQTLPPSPMRSPLEVTSPRISRSTSILSVLAMLALFAAIISVGGSYLYEHSLQARINQMQQQLTASEKQFEPAFLEELHTLDRRLTYAYQVLRSHRSVAPLFFVLQNITLKSIQYDDFRFDYKDEQGVVQIVGQARSYQAIAQQSEVFSKERLIREHVFSDFTLQENGRINFNLVITLSPELLLFEQSFPLFNTPQNNANPS</sequence>
<organism evidence="3 4">
    <name type="scientific">Candidatus Nomurabacteria bacterium RIFCSPLOWO2_01_FULL_36_10b</name>
    <dbReference type="NCBI Taxonomy" id="1801766"/>
    <lineage>
        <taxon>Bacteria</taxon>
        <taxon>Candidatus Nomuraibacteriota</taxon>
    </lineage>
</organism>
<keyword evidence="2" id="KW-0472">Membrane</keyword>
<evidence type="ECO:0008006" key="5">
    <source>
        <dbReference type="Google" id="ProtNLM"/>
    </source>
</evidence>
<keyword evidence="2" id="KW-0812">Transmembrane</keyword>
<gene>
    <name evidence="3" type="ORF">A2997_02565</name>
</gene>
<accession>A0A1F6WN75</accession>
<evidence type="ECO:0000313" key="3">
    <source>
        <dbReference type="EMBL" id="OGI83351.1"/>
    </source>
</evidence>
<feature type="region of interest" description="Disordered" evidence="1">
    <location>
        <begin position="1"/>
        <end position="24"/>
    </location>
</feature>
<dbReference type="STRING" id="1801766.A2997_02565"/>
<dbReference type="AlphaFoldDB" id="A0A1F6WN75"/>
<proteinExistence type="predicted"/>
<keyword evidence="2" id="KW-1133">Transmembrane helix</keyword>
<evidence type="ECO:0000313" key="4">
    <source>
        <dbReference type="Proteomes" id="UP000179448"/>
    </source>
</evidence>
<comment type="caution">
    <text evidence="3">The sequence shown here is derived from an EMBL/GenBank/DDBJ whole genome shotgun (WGS) entry which is preliminary data.</text>
</comment>
<reference evidence="3 4" key="1">
    <citation type="journal article" date="2016" name="Nat. Commun.">
        <title>Thousands of microbial genomes shed light on interconnected biogeochemical processes in an aquifer system.</title>
        <authorList>
            <person name="Anantharaman K."/>
            <person name="Brown C.T."/>
            <person name="Hug L.A."/>
            <person name="Sharon I."/>
            <person name="Castelle C.J."/>
            <person name="Probst A.J."/>
            <person name="Thomas B.C."/>
            <person name="Singh A."/>
            <person name="Wilkins M.J."/>
            <person name="Karaoz U."/>
            <person name="Brodie E.L."/>
            <person name="Williams K.H."/>
            <person name="Hubbard S.S."/>
            <person name="Banfield J.F."/>
        </authorList>
    </citation>
    <scope>NUCLEOTIDE SEQUENCE [LARGE SCALE GENOMIC DNA]</scope>
</reference>
<feature type="transmembrane region" description="Helical" evidence="2">
    <location>
        <begin position="37"/>
        <end position="59"/>
    </location>
</feature>
<name>A0A1F6WN75_9BACT</name>
<dbReference type="EMBL" id="MFUQ01000019">
    <property type="protein sequence ID" value="OGI83351.1"/>
    <property type="molecule type" value="Genomic_DNA"/>
</dbReference>